<evidence type="ECO:0000313" key="3">
    <source>
        <dbReference type="Proteomes" id="UP000826550"/>
    </source>
</evidence>
<reference evidence="2 3" key="1">
    <citation type="submission" date="2020-01" db="EMBL/GenBank/DDBJ databases">
        <title>Vast differences in strain-level diversity in the gut microbiota of two closely related honey bee species.</title>
        <authorList>
            <person name="Ellegaard K.M."/>
            <person name="Suenami S."/>
            <person name="Miyazaki R."/>
            <person name="Engel P."/>
        </authorList>
    </citation>
    <scope>NUCLEOTIDE SEQUENCE [LARGE SCALE GENOMIC DNA]</scope>
    <source>
        <strain evidence="2 3">ESL0416</strain>
    </source>
</reference>
<keyword evidence="3" id="KW-1185">Reference proteome</keyword>
<sequence>MTNDQNNQAKNKQQSEKQIHDLITKIDADPQNTENYLKLATCLIEQGSFDQATQLLEQAKHLVKNPQDLDYDLAVCLYLQGDFAKALELLNQIPNDDLVLYQKALVFLKLGQRQKALAHALTIKNIDNRVKELLGDIWLSLGDLTSAKSSYQQINENQRSAKVNFMLGITTLNDNRKEAEEYLHKAKQEDPKFYQQAQEQYDAILKMINDSEKKND</sequence>
<evidence type="ECO:0000256" key="1">
    <source>
        <dbReference type="SAM" id="Coils"/>
    </source>
</evidence>
<dbReference type="Pfam" id="PF14559">
    <property type="entry name" value="TPR_19"/>
    <property type="match status" value="1"/>
</dbReference>
<name>A0ABX8WAB0_9LACO</name>
<organism evidence="2 3">
    <name type="scientific">Lactobacillus panisapium</name>
    <dbReference type="NCBI Taxonomy" id="2012495"/>
    <lineage>
        <taxon>Bacteria</taxon>
        <taxon>Bacillati</taxon>
        <taxon>Bacillota</taxon>
        <taxon>Bacilli</taxon>
        <taxon>Lactobacillales</taxon>
        <taxon>Lactobacillaceae</taxon>
        <taxon>Lactobacillus</taxon>
    </lineage>
</organism>
<dbReference type="RefSeq" id="WP_220221089.1">
    <property type="nucleotide sequence ID" value="NZ_CP048268.1"/>
</dbReference>
<dbReference type="EMBL" id="CP048268">
    <property type="protein sequence ID" value="QYN52727.1"/>
    <property type="molecule type" value="Genomic_DNA"/>
</dbReference>
<dbReference type="Gene3D" id="1.25.40.10">
    <property type="entry name" value="Tetratricopeptide repeat domain"/>
    <property type="match status" value="2"/>
</dbReference>
<dbReference type="InterPro" id="IPR011990">
    <property type="entry name" value="TPR-like_helical_dom_sf"/>
</dbReference>
<gene>
    <name evidence="2" type="ORF">GYM71_04590</name>
</gene>
<keyword evidence="1" id="KW-0175">Coiled coil</keyword>
<feature type="coiled-coil region" evidence="1">
    <location>
        <begin position="169"/>
        <end position="214"/>
    </location>
</feature>
<evidence type="ECO:0000313" key="2">
    <source>
        <dbReference type="EMBL" id="QYN52727.1"/>
    </source>
</evidence>
<proteinExistence type="predicted"/>
<dbReference type="Pfam" id="PF12895">
    <property type="entry name" value="ANAPC3"/>
    <property type="match status" value="1"/>
</dbReference>
<protein>
    <submittedName>
        <fullName evidence="2">Tetratricopeptide repeat protein</fullName>
    </submittedName>
</protein>
<dbReference type="Proteomes" id="UP000826550">
    <property type="component" value="Chromosome"/>
</dbReference>
<dbReference type="SUPFAM" id="SSF48452">
    <property type="entry name" value="TPR-like"/>
    <property type="match status" value="1"/>
</dbReference>
<accession>A0ABX8WAB0</accession>